<sequence length="337" mass="39177">MKKKKYGKLQTKENLIVFPGTAEKLIADGIEFAENGSYKKAVDFFDEAKAYTEFDETALTVYAYALFEIRKYDEAKEVCKKLLYEGFPLYEQIMELYLTILIEMKEFKEVDELLDVLIEEEIFSEEKKKNFEQLKELSMRISNDQEVDTDVDLELEEVPRIEREKYVLEAFVSNNGGQQHQLMYEASMGDSTRIIPELIAIVQDAKGIPIIKTLAILLLSADEVEEEVLIEKFGFSEKVIPVNLSHPTKTEKIEKVFALIELKLDQDPTKLDLAYQMITRHAFALFPFDFGKFGVEEIADTYVKYINHLFDNEQMDENELYYLINSLEAMYDLIDNV</sequence>
<dbReference type="EMBL" id="QKZI01000001">
    <property type="protein sequence ID" value="PZX07036.1"/>
    <property type="molecule type" value="Genomic_DNA"/>
</dbReference>
<dbReference type="Proteomes" id="UP000248646">
    <property type="component" value="Unassembled WGS sequence"/>
</dbReference>
<dbReference type="Gene3D" id="1.25.40.10">
    <property type="entry name" value="Tetratricopeptide repeat domain"/>
    <property type="match status" value="1"/>
</dbReference>
<evidence type="ECO:0000313" key="2">
    <source>
        <dbReference type="Proteomes" id="UP000248646"/>
    </source>
</evidence>
<dbReference type="OrthoDB" id="2364593at2"/>
<comment type="caution">
    <text evidence="1">The sequence shown here is derived from an EMBL/GenBank/DDBJ whole genome shotgun (WGS) entry which is preliminary data.</text>
</comment>
<protein>
    <recommendedName>
        <fullName evidence="3">Tetratricopeptide repeat protein</fullName>
    </recommendedName>
</protein>
<dbReference type="InterPro" id="IPR011990">
    <property type="entry name" value="TPR-like_helical_dom_sf"/>
</dbReference>
<gene>
    <name evidence="1" type="ORF">C7437_101142</name>
</gene>
<dbReference type="RefSeq" id="WP_111437732.1">
    <property type="nucleotide sequence ID" value="NZ_QKZI01000001.1"/>
</dbReference>
<evidence type="ECO:0008006" key="3">
    <source>
        <dbReference type="Google" id="ProtNLM"/>
    </source>
</evidence>
<name>A0A2W7PFJ3_9BACI</name>
<dbReference type="SUPFAM" id="SSF116965">
    <property type="entry name" value="Hypothetical protein MPN330"/>
    <property type="match status" value="1"/>
</dbReference>
<keyword evidence="2" id="KW-1185">Reference proteome</keyword>
<dbReference type="AlphaFoldDB" id="A0A2W7PFJ3"/>
<proteinExistence type="predicted"/>
<evidence type="ECO:0000313" key="1">
    <source>
        <dbReference type="EMBL" id="PZX07036.1"/>
    </source>
</evidence>
<accession>A0A2W7PFJ3</accession>
<reference evidence="1 2" key="1">
    <citation type="submission" date="2018-06" db="EMBL/GenBank/DDBJ databases">
        <title>Genomic Encyclopedia of Type Strains, Phase IV (KMG-IV): sequencing the most valuable type-strain genomes for metagenomic binning, comparative biology and taxonomic classification.</title>
        <authorList>
            <person name="Goeker M."/>
        </authorList>
    </citation>
    <scope>NUCLEOTIDE SEQUENCE [LARGE SCALE GENOMIC DNA]</scope>
    <source>
        <strain evidence="1 2">DSM 5</strain>
    </source>
</reference>
<organism evidence="1 2">
    <name type="scientific">Psychrobacillus insolitus</name>
    <dbReference type="NCBI Taxonomy" id="1461"/>
    <lineage>
        <taxon>Bacteria</taxon>
        <taxon>Bacillati</taxon>
        <taxon>Bacillota</taxon>
        <taxon>Bacilli</taxon>
        <taxon>Bacillales</taxon>
        <taxon>Bacillaceae</taxon>
        <taxon>Psychrobacillus</taxon>
    </lineage>
</organism>
<dbReference type="SUPFAM" id="SSF48452">
    <property type="entry name" value="TPR-like"/>
    <property type="match status" value="1"/>
</dbReference>